<dbReference type="EMBL" id="VGIY01000475">
    <property type="protein sequence ID" value="MBM3318760.1"/>
    <property type="molecule type" value="Genomic_DNA"/>
</dbReference>
<proteinExistence type="predicted"/>
<sequence>MAVAIRMATAEKADAAAARPGVRRVDAFTVEAQVARHCDVVKWIVNTGMDIEPPGRLL</sequence>
<evidence type="ECO:0000313" key="1">
    <source>
        <dbReference type="EMBL" id="MBM3318760.1"/>
    </source>
</evidence>
<comment type="caution">
    <text evidence="1">The sequence shown here is derived from an EMBL/GenBank/DDBJ whole genome shotgun (WGS) entry which is preliminary data.</text>
</comment>
<gene>
    <name evidence="1" type="ORF">FJY75_13000</name>
</gene>
<protein>
    <submittedName>
        <fullName evidence="1">Uncharacterized protein</fullName>
    </submittedName>
</protein>
<accession>A0A937XBI3</accession>
<dbReference type="AlphaFoldDB" id="A0A937XBI3"/>
<organism evidence="1 2">
    <name type="scientific">Eiseniibacteriota bacterium</name>
    <dbReference type="NCBI Taxonomy" id="2212470"/>
    <lineage>
        <taxon>Bacteria</taxon>
        <taxon>Candidatus Eiseniibacteriota</taxon>
    </lineage>
</organism>
<evidence type="ECO:0000313" key="2">
    <source>
        <dbReference type="Proteomes" id="UP000748308"/>
    </source>
</evidence>
<name>A0A937XBI3_UNCEI</name>
<dbReference type="Proteomes" id="UP000748308">
    <property type="component" value="Unassembled WGS sequence"/>
</dbReference>
<reference evidence="1" key="1">
    <citation type="submission" date="2019-03" db="EMBL/GenBank/DDBJ databases">
        <title>Lake Tanganyika Metagenome-Assembled Genomes (MAGs).</title>
        <authorList>
            <person name="Tran P."/>
        </authorList>
    </citation>
    <scope>NUCLEOTIDE SEQUENCE</scope>
    <source>
        <strain evidence="1">M_DeepCast_400m_m2_100</strain>
    </source>
</reference>